<sequence>MKTLILSGLTAVTILSGAAAANAQQTVIITKEQQPVIREYVVRQKTAPVAVVKDYDFAVGTVVPDVVEVHPLEVPEMTDKYEYVVTPSGQTVLVEPGTRRVVQVVD</sequence>
<dbReference type="Pfam" id="PF06823">
    <property type="entry name" value="DUF1236"/>
    <property type="match status" value="1"/>
</dbReference>
<dbReference type="RefSeq" id="WP_189501683.1">
    <property type="nucleotide sequence ID" value="NZ_BMZQ01000001.1"/>
</dbReference>
<evidence type="ECO:0008006" key="4">
    <source>
        <dbReference type="Google" id="ProtNLM"/>
    </source>
</evidence>
<accession>A0A8J3DMW9</accession>
<protein>
    <recommendedName>
        <fullName evidence="4">DUF1236 domain-containing protein</fullName>
    </recommendedName>
</protein>
<feature type="chain" id="PRO_5035324962" description="DUF1236 domain-containing protein" evidence="1">
    <location>
        <begin position="24"/>
        <end position="106"/>
    </location>
</feature>
<evidence type="ECO:0000256" key="1">
    <source>
        <dbReference type="SAM" id="SignalP"/>
    </source>
</evidence>
<evidence type="ECO:0000313" key="3">
    <source>
        <dbReference type="Proteomes" id="UP000630142"/>
    </source>
</evidence>
<proteinExistence type="predicted"/>
<feature type="signal peptide" evidence="1">
    <location>
        <begin position="1"/>
        <end position="23"/>
    </location>
</feature>
<reference evidence="2" key="2">
    <citation type="submission" date="2020-09" db="EMBL/GenBank/DDBJ databases">
        <authorList>
            <person name="Sun Q."/>
            <person name="Kim S."/>
        </authorList>
    </citation>
    <scope>NUCLEOTIDE SEQUENCE</scope>
    <source>
        <strain evidence="2">KCTC 42249</strain>
    </source>
</reference>
<dbReference type="Proteomes" id="UP000630142">
    <property type="component" value="Unassembled WGS sequence"/>
</dbReference>
<reference evidence="2" key="1">
    <citation type="journal article" date="2014" name="Int. J. Syst. Evol. Microbiol.">
        <title>Complete genome sequence of Corynebacterium casei LMG S-19264T (=DSM 44701T), isolated from a smear-ripened cheese.</title>
        <authorList>
            <consortium name="US DOE Joint Genome Institute (JGI-PGF)"/>
            <person name="Walter F."/>
            <person name="Albersmeier A."/>
            <person name="Kalinowski J."/>
            <person name="Ruckert C."/>
        </authorList>
    </citation>
    <scope>NUCLEOTIDE SEQUENCE</scope>
    <source>
        <strain evidence="2">KCTC 42249</strain>
    </source>
</reference>
<comment type="caution">
    <text evidence="2">The sequence shown here is derived from an EMBL/GenBank/DDBJ whole genome shotgun (WGS) entry which is preliminary data.</text>
</comment>
<evidence type="ECO:0000313" key="2">
    <source>
        <dbReference type="EMBL" id="GHD08098.1"/>
    </source>
</evidence>
<organism evidence="2 3">
    <name type="scientific">Tianweitania populi</name>
    <dbReference type="NCBI Taxonomy" id="1607949"/>
    <lineage>
        <taxon>Bacteria</taxon>
        <taxon>Pseudomonadati</taxon>
        <taxon>Pseudomonadota</taxon>
        <taxon>Alphaproteobacteria</taxon>
        <taxon>Hyphomicrobiales</taxon>
        <taxon>Phyllobacteriaceae</taxon>
        <taxon>Tianweitania</taxon>
    </lineage>
</organism>
<gene>
    <name evidence="2" type="ORF">GCM10016234_07250</name>
</gene>
<keyword evidence="3" id="KW-1185">Reference proteome</keyword>
<name>A0A8J3DMW9_9HYPH</name>
<dbReference type="InterPro" id="IPR009642">
    <property type="entry name" value="DUF1236"/>
</dbReference>
<dbReference type="AlphaFoldDB" id="A0A8J3DMW9"/>
<dbReference type="EMBL" id="BMZQ01000001">
    <property type="protein sequence ID" value="GHD08098.1"/>
    <property type="molecule type" value="Genomic_DNA"/>
</dbReference>
<keyword evidence="1" id="KW-0732">Signal</keyword>